<dbReference type="GeneID" id="1476726"/>
<comment type="function">
    <text evidence="10">Catalyzes the reversible interconversion of 5-formyl-H(4)MPT to methenyl-H(4)MPT(+).</text>
</comment>
<comment type="subcellular location">
    <subcellularLocation>
        <location evidence="1 10">Cytoplasm</location>
    </subcellularLocation>
</comment>
<dbReference type="InterPro" id="IPR003209">
    <property type="entry name" value="METHMP_CycHdrlase"/>
</dbReference>
<organism evidence="11 12">
    <name type="scientific">Methanopyrus kandleri</name>
    <dbReference type="NCBI Taxonomy" id="2320"/>
    <lineage>
        <taxon>Archaea</taxon>
        <taxon>Methanobacteriati</taxon>
        <taxon>Methanobacteriota</taxon>
        <taxon>Methanomada group</taxon>
        <taxon>Methanopyri</taxon>
        <taxon>Methanopyrales</taxon>
        <taxon>Methanopyraceae</taxon>
        <taxon>Methanopyrus</taxon>
    </lineage>
</organism>
<dbReference type="CDD" id="cd00545">
    <property type="entry name" value="MCH"/>
    <property type="match status" value="1"/>
</dbReference>
<gene>
    <name evidence="10 11" type="primary">mch</name>
    <name evidence="11" type="ORF">HA336_02830</name>
</gene>
<evidence type="ECO:0000313" key="11">
    <source>
        <dbReference type="EMBL" id="HII70151.1"/>
    </source>
</evidence>
<dbReference type="EC" id="3.5.4.27" evidence="3 10"/>
<accession>A0A832T9U5</accession>
<evidence type="ECO:0000256" key="8">
    <source>
        <dbReference type="ARBA" id="ARBA00030468"/>
    </source>
</evidence>
<evidence type="ECO:0000256" key="10">
    <source>
        <dbReference type="HAMAP-Rule" id="MF_00486"/>
    </source>
</evidence>
<keyword evidence="7 10" id="KW-0378">Hydrolase</keyword>
<evidence type="ECO:0000256" key="7">
    <source>
        <dbReference type="ARBA" id="ARBA00022801"/>
    </source>
</evidence>
<dbReference type="GO" id="GO:0006730">
    <property type="term" value="P:one-carbon metabolic process"/>
    <property type="evidence" value="ECO:0007669"/>
    <property type="project" value="UniProtKB-UniRule"/>
</dbReference>
<dbReference type="Pfam" id="PF02289">
    <property type="entry name" value="MCH"/>
    <property type="match status" value="1"/>
</dbReference>
<evidence type="ECO:0000313" key="12">
    <source>
        <dbReference type="Proteomes" id="UP000619545"/>
    </source>
</evidence>
<evidence type="ECO:0000256" key="6">
    <source>
        <dbReference type="ARBA" id="ARBA00022563"/>
    </source>
</evidence>
<dbReference type="OMA" id="CSQKAGW"/>
<dbReference type="SMR" id="A0A832T9U5"/>
<dbReference type="GO" id="GO:0018759">
    <property type="term" value="F:methenyltetrahydromethanopterin cyclohydrolase activity"/>
    <property type="evidence" value="ECO:0007669"/>
    <property type="project" value="UniProtKB-UniRule"/>
</dbReference>
<evidence type="ECO:0000256" key="3">
    <source>
        <dbReference type="ARBA" id="ARBA00012765"/>
    </source>
</evidence>
<dbReference type="SUPFAM" id="SSF56199">
    <property type="entry name" value="Methenyltetrahydromethanopterin cyclohydrolase"/>
    <property type="match status" value="1"/>
</dbReference>
<keyword evidence="10" id="KW-0484">Methanogenesis</keyword>
<dbReference type="GO" id="GO:0019386">
    <property type="term" value="P:methanogenesis, from carbon dioxide"/>
    <property type="evidence" value="ECO:0007669"/>
    <property type="project" value="UniProtKB-UniRule"/>
</dbReference>
<dbReference type="UniPathway" id="UPA00640">
    <property type="reaction ID" value="UER00694"/>
</dbReference>
<dbReference type="EMBL" id="DUJS01000002">
    <property type="protein sequence ID" value="HII70151.1"/>
    <property type="molecule type" value="Genomic_DNA"/>
</dbReference>
<keyword evidence="6 10" id="KW-0554">One-carbon metabolism</keyword>
<proteinExistence type="inferred from homology"/>
<protein>
    <recommendedName>
        <fullName evidence="4 10">Methenyltetrahydromethanopterin cyclohydrolase</fullName>
        <ecNumber evidence="3 10">3.5.4.27</ecNumber>
    </recommendedName>
    <alternativeName>
        <fullName evidence="8 10">Methenyl-H4MPT cyclohydrolase</fullName>
    </alternativeName>
</protein>
<evidence type="ECO:0000256" key="9">
    <source>
        <dbReference type="ARBA" id="ARBA00048684"/>
    </source>
</evidence>
<evidence type="ECO:0000256" key="4">
    <source>
        <dbReference type="ARBA" id="ARBA00020597"/>
    </source>
</evidence>
<dbReference type="RefSeq" id="WP_148679558.1">
    <property type="nucleotide sequence ID" value="NZ_DUJS01000002.1"/>
</dbReference>
<keyword evidence="5 10" id="KW-0963">Cytoplasm</keyword>
<dbReference type="GO" id="GO:0005737">
    <property type="term" value="C:cytoplasm"/>
    <property type="evidence" value="ECO:0007669"/>
    <property type="project" value="UniProtKB-SubCell"/>
</dbReference>
<dbReference type="HAMAP" id="MF_00486">
    <property type="entry name" value="McH"/>
    <property type="match status" value="1"/>
</dbReference>
<reference evidence="11" key="1">
    <citation type="journal article" date="2020" name="bioRxiv">
        <title>A rank-normalized archaeal taxonomy based on genome phylogeny resolves widespread incomplete and uneven classifications.</title>
        <authorList>
            <person name="Rinke C."/>
            <person name="Chuvochina M."/>
            <person name="Mussig A.J."/>
            <person name="Chaumeil P.-A."/>
            <person name="Waite D.W."/>
            <person name="Whitman W.B."/>
            <person name="Parks D.H."/>
            <person name="Hugenholtz P."/>
        </authorList>
    </citation>
    <scope>NUCLEOTIDE SEQUENCE</scope>
    <source>
        <strain evidence="11">UBA8853</strain>
    </source>
</reference>
<dbReference type="NCBIfam" id="TIGR03120">
    <property type="entry name" value="one_C_mch"/>
    <property type="match status" value="1"/>
</dbReference>
<evidence type="ECO:0000256" key="1">
    <source>
        <dbReference type="ARBA" id="ARBA00004496"/>
    </source>
</evidence>
<dbReference type="AlphaFoldDB" id="A0A832T9U5"/>
<dbReference type="Proteomes" id="UP000619545">
    <property type="component" value="Unassembled WGS sequence"/>
</dbReference>
<comment type="pathway">
    <text evidence="10">One-carbon metabolism; methanogenesis from CO(2); 5,10-methenyl-5,6,7,8-tetrahydromethanopterin from CO(2): step 3/3.</text>
</comment>
<evidence type="ECO:0000256" key="5">
    <source>
        <dbReference type="ARBA" id="ARBA00022490"/>
    </source>
</evidence>
<name>A0A832T9U5_9EURY</name>
<evidence type="ECO:0000256" key="2">
    <source>
        <dbReference type="ARBA" id="ARBA00006902"/>
    </source>
</evidence>
<comment type="similarity">
    <text evidence="2 10">Belongs to the MCH family.</text>
</comment>
<comment type="caution">
    <text evidence="11">The sequence shown here is derived from an EMBL/GenBank/DDBJ whole genome shotgun (WGS) entry which is preliminary data.</text>
</comment>
<dbReference type="Gene3D" id="3.10.340.11">
    <property type="entry name" value="Methenyltetrahydromethanopterin Cyclohydrolase, Chain A, domain 1"/>
    <property type="match status" value="1"/>
</dbReference>
<comment type="catalytic activity">
    <reaction evidence="9 10">
        <text>5,10-methenyl-5,6,7,8-tetrahydromethanopterin + H2O = N(5)-formyl-5,6,7,8-tetrahydromethanopterin + H(+)</text>
        <dbReference type="Rhea" id="RHEA:19053"/>
        <dbReference type="ChEBI" id="CHEBI:15377"/>
        <dbReference type="ChEBI" id="CHEBI:15378"/>
        <dbReference type="ChEBI" id="CHEBI:58018"/>
        <dbReference type="ChEBI" id="CHEBI:58337"/>
        <dbReference type="EC" id="3.5.4.27"/>
    </reaction>
</comment>
<dbReference type="Gene3D" id="3.30.1030.10">
    <property type="entry name" value="Methenyltetrahydromethanopterin Cyclohydrolase, Chain A, domain 2"/>
    <property type="match status" value="1"/>
</dbReference>
<sequence>MVSVNENALPLVERMIERAELLNVEVQELENGTTVIDCGVEAAGGFEAGLLFSEVCMGGLATVELTEFEHDGLCLPAVQVTTDHPAVSTLAAQKAGWQVQVGDYFAMGSGPARALALKPKETYEEIDYEDDADVAILCLESSELPDEDVAEHVADECGVDPENLYLLVAPTASIVGSVQVSARVVETGLYKLLEVLEYDVTRVKYATGTAPIAPVADDDGEAMGRTNDCILYGGTVYLYVEGDDELPEVVEELPSEASEDYGKPFMKIFEEADYDFYKIDPGVFAPARVVVNDLSTGKTYTAGEINVDVLKESFGL</sequence>